<dbReference type="InterPro" id="IPR038412">
    <property type="entry name" value="Pepsin-I3_sf"/>
</dbReference>
<dbReference type="AlphaFoldDB" id="A0A0N4UI46"/>
<dbReference type="Gene3D" id="3.30.1120.50">
    <property type="entry name" value="Pepsin inhibitor-3"/>
    <property type="match status" value="1"/>
</dbReference>
<gene>
    <name evidence="7" type="ORF">DME_LOCUS9930</name>
</gene>
<dbReference type="PANTHER" id="PTHR37969:SF3">
    <property type="entry name" value="PROTEIN CBG13131"/>
    <property type="match status" value="1"/>
</dbReference>
<dbReference type="Proteomes" id="UP000274756">
    <property type="component" value="Unassembled WGS sequence"/>
</dbReference>
<comment type="similarity">
    <text evidence="2">Belongs to the protease inhibitor I33 family.</text>
</comment>
<proteinExistence type="inferred from homology"/>
<dbReference type="Proteomes" id="UP000038040">
    <property type="component" value="Unplaced"/>
</dbReference>
<dbReference type="EMBL" id="UYYG01001196">
    <property type="protein sequence ID" value="VDN59957.1"/>
    <property type="molecule type" value="Genomic_DNA"/>
</dbReference>
<keyword evidence="3" id="KW-0964">Secreted</keyword>
<dbReference type="PANTHER" id="PTHR37969">
    <property type="entry name" value="PROTEIN CBG07421-RELATED"/>
    <property type="match status" value="1"/>
</dbReference>
<sequence length="163" mass="18508">MIMITITTTSGNDLAMTTKQLIQQAHKEKISKASLVASHKNLLDGPARPSFCSLNDTLPVFLDGCMIQNNKIYVGRDYVRDLTPEETQELKDYIMKKREFQKYLAATINQLVQPLFSRTAFDFFNLFSDSRIHKTTTETTTTTETAIKQVEEPVAPDFCTAIY</sequence>
<dbReference type="InterPro" id="IPR051901">
    <property type="entry name" value="Protease_Inhibitor_I33"/>
</dbReference>
<evidence type="ECO:0000313" key="9">
    <source>
        <dbReference type="Proteomes" id="UP000274756"/>
    </source>
</evidence>
<feature type="domain" description="Pepsin inhibitor-3-like repeated" evidence="6">
    <location>
        <begin position="46"/>
        <end position="116"/>
    </location>
</feature>
<evidence type="ECO:0000259" key="6">
    <source>
        <dbReference type="Pfam" id="PF06394"/>
    </source>
</evidence>
<evidence type="ECO:0000313" key="7">
    <source>
        <dbReference type="EMBL" id="VDN59957.1"/>
    </source>
</evidence>
<evidence type="ECO:0000256" key="4">
    <source>
        <dbReference type="ARBA" id="ARBA00022729"/>
    </source>
</evidence>
<name>A0A0N4UI46_DRAME</name>
<evidence type="ECO:0000256" key="3">
    <source>
        <dbReference type="ARBA" id="ARBA00022525"/>
    </source>
</evidence>
<comment type="subcellular location">
    <subcellularLocation>
        <location evidence="1">Secreted</location>
    </subcellularLocation>
</comment>
<evidence type="ECO:0000256" key="2">
    <source>
        <dbReference type="ARBA" id="ARBA00008019"/>
    </source>
</evidence>
<keyword evidence="4" id="KW-0732">Signal</keyword>
<keyword evidence="9" id="KW-1185">Reference proteome</keyword>
<dbReference type="Pfam" id="PF06394">
    <property type="entry name" value="Pepsin-I3"/>
    <property type="match status" value="1"/>
</dbReference>
<accession>A0A0N4UI46</accession>
<evidence type="ECO:0000256" key="5">
    <source>
        <dbReference type="ARBA" id="ARBA00023157"/>
    </source>
</evidence>
<reference evidence="7 9" key="2">
    <citation type="submission" date="2018-11" db="EMBL/GenBank/DDBJ databases">
        <authorList>
            <consortium name="Pathogen Informatics"/>
        </authorList>
    </citation>
    <scope>NUCLEOTIDE SEQUENCE [LARGE SCALE GENOMIC DNA]</scope>
</reference>
<dbReference type="InterPro" id="IPR010480">
    <property type="entry name" value="Pepsin-I3"/>
</dbReference>
<dbReference type="WBParaSite" id="DME_0000726201-mRNA-1">
    <property type="protein sequence ID" value="DME_0000726201-mRNA-1"/>
    <property type="gene ID" value="DME_0000726201"/>
</dbReference>
<evidence type="ECO:0000256" key="1">
    <source>
        <dbReference type="ARBA" id="ARBA00004613"/>
    </source>
</evidence>
<reference evidence="10" key="1">
    <citation type="submission" date="2017-02" db="UniProtKB">
        <authorList>
            <consortium name="WormBaseParasite"/>
        </authorList>
    </citation>
    <scope>IDENTIFICATION</scope>
</reference>
<dbReference type="OrthoDB" id="5828355at2759"/>
<organism evidence="8 10">
    <name type="scientific">Dracunculus medinensis</name>
    <name type="common">Guinea worm</name>
    <dbReference type="NCBI Taxonomy" id="318479"/>
    <lineage>
        <taxon>Eukaryota</taxon>
        <taxon>Metazoa</taxon>
        <taxon>Ecdysozoa</taxon>
        <taxon>Nematoda</taxon>
        <taxon>Chromadorea</taxon>
        <taxon>Rhabditida</taxon>
        <taxon>Spirurina</taxon>
        <taxon>Dracunculoidea</taxon>
        <taxon>Dracunculidae</taxon>
        <taxon>Dracunculus</taxon>
    </lineage>
</organism>
<dbReference type="GO" id="GO:0005576">
    <property type="term" value="C:extracellular region"/>
    <property type="evidence" value="ECO:0007669"/>
    <property type="project" value="UniProtKB-SubCell"/>
</dbReference>
<evidence type="ECO:0000313" key="8">
    <source>
        <dbReference type="Proteomes" id="UP000038040"/>
    </source>
</evidence>
<dbReference type="SUPFAM" id="SSF55149">
    <property type="entry name" value="Pepsin inhibitor-3"/>
    <property type="match status" value="1"/>
</dbReference>
<keyword evidence="5" id="KW-1015">Disulfide bond</keyword>
<protein>
    <submittedName>
        <fullName evidence="10">Pepsin-I3 domain-containing protein</fullName>
    </submittedName>
</protein>
<evidence type="ECO:0000313" key="10">
    <source>
        <dbReference type="WBParaSite" id="DME_0000726201-mRNA-1"/>
    </source>
</evidence>